<protein>
    <recommendedName>
        <fullName evidence="6">Aminoacyl-tRNA synthetase class Ia domain-containing protein</fullName>
    </recommendedName>
</protein>
<gene>
    <name evidence="7" type="ORF">CGLO_00578</name>
</gene>
<sequence length="35" mass="4053">MGLGLDYSRERFTLDEGLNKAVRQVFVQFNENGTF</sequence>
<dbReference type="HOGENOM" id="CLU_3368431_0_0_1"/>
<reference evidence="8" key="1">
    <citation type="journal article" date="2013" name="Mol. Plant Microbe Interact.">
        <title>Global aspects of pacC regulation of pathogenicity genes in Colletotrichum gloeosporioides as revealed by transcriptome analysis.</title>
        <authorList>
            <person name="Alkan N."/>
            <person name="Meng X."/>
            <person name="Friedlander G."/>
            <person name="Reuveni E."/>
            <person name="Sukno S."/>
            <person name="Sherman A."/>
            <person name="Thon M."/>
            <person name="Fluhr R."/>
            <person name="Prusky D."/>
        </authorList>
    </citation>
    <scope>NUCLEOTIDE SEQUENCE [LARGE SCALE GENOMIC DNA]</scope>
    <source>
        <strain evidence="8">Cg-14</strain>
    </source>
</reference>
<dbReference type="GO" id="GO:0006418">
    <property type="term" value="P:tRNA aminoacylation for protein translation"/>
    <property type="evidence" value="ECO:0007669"/>
    <property type="project" value="InterPro"/>
</dbReference>
<name>T0L2W2_COLGC</name>
<evidence type="ECO:0000256" key="3">
    <source>
        <dbReference type="ARBA" id="ARBA00022840"/>
    </source>
</evidence>
<evidence type="ECO:0000313" key="8">
    <source>
        <dbReference type="Proteomes" id="UP000015530"/>
    </source>
</evidence>
<dbReference type="InterPro" id="IPR002300">
    <property type="entry name" value="aa-tRNA-synth_Ia"/>
</dbReference>
<evidence type="ECO:0000256" key="2">
    <source>
        <dbReference type="ARBA" id="ARBA00022741"/>
    </source>
</evidence>
<proteinExistence type="predicted"/>
<dbReference type="Proteomes" id="UP000015530">
    <property type="component" value="Unassembled WGS sequence"/>
</dbReference>
<keyword evidence="4" id="KW-0648">Protein biosynthesis</keyword>
<dbReference type="GO" id="GO:0005524">
    <property type="term" value="F:ATP binding"/>
    <property type="evidence" value="ECO:0007669"/>
    <property type="project" value="UniProtKB-KW"/>
</dbReference>
<dbReference type="Pfam" id="PF00133">
    <property type="entry name" value="tRNA-synt_1"/>
    <property type="match status" value="1"/>
</dbReference>
<evidence type="ECO:0000313" key="7">
    <source>
        <dbReference type="EMBL" id="EQB59083.1"/>
    </source>
</evidence>
<accession>T0L2W2</accession>
<keyword evidence="2" id="KW-0547">Nucleotide-binding</keyword>
<dbReference type="EMBL" id="AMYD01000141">
    <property type="protein sequence ID" value="EQB59083.1"/>
    <property type="molecule type" value="Genomic_DNA"/>
</dbReference>
<comment type="caution">
    <text evidence="7">The sequence shown here is derived from an EMBL/GenBank/DDBJ whole genome shotgun (WGS) entry which is preliminary data.</text>
</comment>
<organism evidence="7 8">
    <name type="scientific">Colletotrichum gloeosporioides (strain Cg-14)</name>
    <name type="common">Anthracnose fungus</name>
    <name type="synonym">Glomerella cingulata</name>
    <dbReference type="NCBI Taxonomy" id="1237896"/>
    <lineage>
        <taxon>Eukaryota</taxon>
        <taxon>Fungi</taxon>
        <taxon>Dikarya</taxon>
        <taxon>Ascomycota</taxon>
        <taxon>Pezizomycotina</taxon>
        <taxon>Sordariomycetes</taxon>
        <taxon>Hypocreomycetidae</taxon>
        <taxon>Glomerellales</taxon>
        <taxon>Glomerellaceae</taxon>
        <taxon>Colletotrichum</taxon>
        <taxon>Colletotrichum gloeosporioides species complex</taxon>
    </lineage>
</organism>
<dbReference type="AlphaFoldDB" id="T0L2W2"/>
<evidence type="ECO:0000256" key="1">
    <source>
        <dbReference type="ARBA" id="ARBA00022598"/>
    </source>
</evidence>
<evidence type="ECO:0000259" key="6">
    <source>
        <dbReference type="Pfam" id="PF00133"/>
    </source>
</evidence>
<keyword evidence="5" id="KW-0030">Aminoacyl-tRNA synthetase</keyword>
<evidence type="ECO:0000256" key="4">
    <source>
        <dbReference type="ARBA" id="ARBA00022917"/>
    </source>
</evidence>
<dbReference type="GO" id="GO:0004812">
    <property type="term" value="F:aminoacyl-tRNA ligase activity"/>
    <property type="evidence" value="ECO:0007669"/>
    <property type="project" value="UniProtKB-KW"/>
</dbReference>
<feature type="domain" description="Aminoacyl-tRNA synthetase class Ia" evidence="6">
    <location>
        <begin position="1"/>
        <end position="34"/>
    </location>
</feature>
<keyword evidence="1" id="KW-0436">Ligase</keyword>
<keyword evidence="3" id="KW-0067">ATP-binding</keyword>
<evidence type="ECO:0000256" key="5">
    <source>
        <dbReference type="ARBA" id="ARBA00023146"/>
    </source>
</evidence>
<dbReference type="OrthoDB" id="629407at2759"/>